<dbReference type="InterPro" id="IPR036271">
    <property type="entry name" value="Tet_transcr_reg_TetR-rel_C_sf"/>
</dbReference>
<reference evidence="6 7" key="1">
    <citation type="submission" date="2015-09" db="EMBL/GenBank/DDBJ databases">
        <authorList>
            <consortium name="Swine Surveillance"/>
        </authorList>
    </citation>
    <scope>NUCLEOTIDE SEQUENCE [LARGE SCALE GENOMIC DNA]</scope>
    <source>
        <strain evidence="6 7">CECT 4357</strain>
    </source>
</reference>
<dbReference type="InterPro" id="IPR001647">
    <property type="entry name" value="HTH_TetR"/>
</dbReference>
<proteinExistence type="predicted"/>
<keyword evidence="7" id="KW-1185">Reference proteome</keyword>
<dbReference type="PRINTS" id="PR00455">
    <property type="entry name" value="HTHTETR"/>
</dbReference>
<dbReference type="PANTHER" id="PTHR47506:SF1">
    <property type="entry name" value="HTH-TYPE TRANSCRIPTIONAL REGULATOR YJDC"/>
    <property type="match status" value="1"/>
</dbReference>
<evidence type="ECO:0000313" key="6">
    <source>
        <dbReference type="EMBL" id="CUH67761.1"/>
    </source>
</evidence>
<keyword evidence="3" id="KW-0804">Transcription</keyword>
<dbReference type="OrthoDB" id="9779746at2"/>
<dbReference type="Proteomes" id="UP000051587">
    <property type="component" value="Unassembled WGS sequence"/>
</dbReference>
<evidence type="ECO:0000256" key="1">
    <source>
        <dbReference type="ARBA" id="ARBA00023015"/>
    </source>
</evidence>
<name>A0A0P1FIR5_THAGE</name>
<evidence type="ECO:0000259" key="5">
    <source>
        <dbReference type="PROSITE" id="PS50977"/>
    </source>
</evidence>
<feature type="domain" description="HTH tetR-type" evidence="5">
    <location>
        <begin position="6"/>
        <end position="66"/>
    </location>
</feature>
<dbReference type="SUPFAM" id="SSF46689">
    <property type="entry name" value="Homeodomain-like"/>
    <property type="match status" value="1"/>
</dbReference>
<dbReference type="InterPro" id="IPR009057">
    <property type="entry name" value="Homeodomain-like_sf"/>
</dbReference>
<dbReference type="EMBL" id="CYSA01000026">
    <property type="protein sequence ID" value="CUH67761.1"/>
    <property type="molecule type" value="Genomic_DNA"/>
</dbReference>
<dbReference type="GO" id="GO:0003677">
    <property type="term" value="F:DNA binding"/>
    <property type="evidence" value="ECO:0007669"/>
    <property type="project" value="UniProtKB-UniRule"/>
</dbReference>
<dbReference type="PROSITE" id="PS50977">
    <property type="entry name" value="HTH_TETR_2"/>
    <property type="match status" value="1"/>
</dbReference>
<dbReference type="Gene3D" id="1.10.10.60">
    <property type="entry name" value="Homeodomain-like"/>
    <property type="match status" value="1"/>
</dbReference>
<feature type="DNA-binding region" description="H-T-H motif" evidence="4">
    <location>
        <begin position="29"/>
        <end position="48"/>
    </location>
</feature>
<dbReference type="Pfam" id="PF00440">
    <property type="entry name" value="TetR_N"/>
    <property type="match status" value="1"/>
</dbReference>
<dbReference type="PANTHER" id="PTHR47506">
    <property type="entry name" value="TRANSCRIPTIONAL REGULATORY PROTEIN"/>
    <property type="match status" value="1"/>
</dbReference>
<evidence type="ECO:0000256" key="2">
    <source>
        <dbReference type="ARBA" id="ARBA00023125"/>
    </source>
</evidence>
<dbReference type="Gene3D" id="1.10.357.10">
    <property type="entry name" value="Tetracycline Repressor, domain 2"/>
    <property type="match status" value="1"/>
</dbReference>
<dbReference type="STRING" id="53501.SAMN04488043_10164"/>
<keyword evidence="1" id="KW-0805">Transcription regulation</keyword>
<evidence type="ECO:0000256" key="4">
    <source>
        <dbReference type="PROSITE-ProRule" id="PRU00335"/>
    </source>
</evidence>
<dbReference type="SUPFAM" id="SSF48498">
    <property type="entry name" value="Tetracyclin repressor-like, C-terminal domain"/>
    <property type="match status" value="1"/>
</dbReference>
<evidence type="ECO:0000313" key="7">
    <source>
        <dbReference type="Proteomes" id="UP000051587"/>
    </source>
</evidence>
<keyword evidence="2 4" id="KW-0238">DNA-binding</keyword>
<accession>A0A0P1FIR5</accession>
<dbReference type="AlphaFoldDB" id="A0A0P1FIR5"/>
<evidence type="ECO:0000256" key="3">
    <source>
        <dbReference type="ARBA" id="ARBA00023163"/>
    </source>
</evidence>
<sequence length="202" mass="22436">MPRPKSHSRENLLDSALKAFWKIGYHVVSMGDLVRETGVSRAGIYSDFNGKEDLFHACLDRYQETVVTPAFAPVEAEGADIDSIETYLNNLLTRFEKSGGFGVGCLVGNTLTQIPEDAVETRQKLRAHCDRLTAGFHKVLTHESDDHGLLTPAEIGELARYTMISVQGIWSYSRLTEDVAELRAASDMLIRVLKSQLRGAPR</sequence>
<gene>
    <name evidence="6" type="primary">comR_2</name>
    <name evidence="6" type="ORF">TG4357_03196</name>
</gene>
<organism evidence="6 7">
    <name type="scientific">Thalassovita gelatinovora</name>
    <name type="common">Thalassobius gelatinovorus</name>
    <dbReference type="NCBI Taxonomy" id="53501"/>
    <lineage>
        <taxon>Bacteria</taxon>
        <taxon>Pseudomonadati</taxon>
        <taxon>Pseudomonadota</taxon>
        <taxon>Alphaproteobacteria</taxon>
        <taxon>Rhodobacterales</taxon>
        <taxon>Roseobacteraceae</taxon>
        <taxon>Thalassovita</taxon>
    </lineage>
</organism>
<protein>
    <submittedName>
        <fullName evidence="6">Copper outer membrane regulator</fullName>
    </submittedName>
</protein>